<dbReference type="Proteomes" id="UP000253094">
    <property type="component" value="Unassembled WGS sequence"/>
</dbReference>
<comment type="caution">
    <text evidence="2">The sequence shown here is derived from an EMBL/GenBank/DDBJ whole genome shotgun (WGS) entry which is preliminary data.</text>
</comment>
<dbReference type="InterPro" id="IPR006059">
    <property type="entry name" value="SBP"/>
</dbReference>
<feature type="signal peptide" evidence="1">
    <location>
        <begin position="1"/>
        <end position="19"/>
    </location>
</feature>
<keyword evidence="3" id="KW-1185">Reference proteome</keyword>
<dbReference type="RefSeq" id="WP_114032923.1">
    <property type="nucleotide sequence ID" value="NZ_QOIL01000025.1"/>
</dbReference>
<gene>
    <name evidence="2" type="ORF">DQ384_33730</name>
</gene>
<dbReference type="Gene3D" id="3.40.190.10">
    <property type="entry name" value="Periplasmic binding protein-like II"/>
    <property type="match status" value="1"/>
</dbReference>
<evidence type="ECO:0000256" key="1">
    <source>
        <dbReference type="SAM" id="SignalP"/>
    </source>
</evidence>
<sequence length="437" mass="46526">MGKLRAGVVTPLLAVAVLAASVAACGGGGSDATNAGASSGAAQPAEKIKLTVALFSDFHFAPIYEEFKKTHPNVEIVERRAQFNDHHKNLTTQLATGAGAADVEAVEAGYIAQFTPLADKFYDLNEYGLTKRQGDYLDWKWKQGLSPDGSKLLGLGTDVGGLAMCYRTDLFKKAGLPTDRAEVSQLWPTWEQYMEAGKKFVAAKVDGAKWFDGPGENFRAMVDQAPVGFYDQQNNLVAGTNPDVKKAFDLNAAMVQADESAKLAAFSPPWNTGLTKGSFATIICPAWKLGSIKDAAPTTSGKWDVAAVPGGGGGNQGGTHLMAPKQGKHPKEAAELIDLLTSKDNQLKLFTEAGALPSIPALYDDPTITGFKNPFFSDAPTGKIFTDAAKALKPQYVGPKAGDVLTTFGNALQRIEQGKQSPDEAWAQALKDLERIK</sequence>
<evidence type="ECO:0000313" key="3">
    <source>
        <dbReference type="Proteomes" id="UP000253094"/>
    </source>
</evidence>
<dbReference type="Pfam" id="PF13416">
    <property type="entry name" value="SBP_bac_8"/>
    <property type="match status" value="1"/>
</dbReference>
<dbReference type="SUPFAM" id="SSF53850">
    <property type="entry name" value="Periplasmic binding protein-like II"/>
    <property type="match status" value="1"/>
</dbReference>
<feature type="chain" id="PRO_5038794456" evidence="1">
    <location>
        <begin position="20"/>
        <end position="437"/>
    </location>
</feature>
<dbReference type="PANTHER" id="PTHR43649:SF32">
    <property type="entry name" value="SUGAR BINDING SECRETED PROTEIN"/>
    <property type="match status" value="1"/>
</dbReference>
<dbReference type="InterPro" id="IPR050490">
    <property type="entry name" value="Bact_solute-bd_prot1"/>
</dbReference>
<organism evidence="2 3">
    <name type="scientific">Sphaerisporangium album</name>
    <dbReference type="NCBI Taxonomy" id="509200"/>
    <lineage>
        <taxon>Bacteria</taxon>
        <taxon>Bacillati</taxon>
        <taxon>Actinomycetota</taxon>
        <taxon>Actinomycetes</taxon>
        <taxon>Streptosporangiales</taxon>
        <taxon>Streptosporangiaceae</taxon>
        <taxon>Sphaerisporangium</taxon>
    </lineage>
</organism>
<accession>A0A367F0X1</accession>
<dbReference type="AlphaFoldDB" id="A0A367F0X1"/>
<proteinExistence type="predicted"/>
<evidence type="ECO:0000313" key="2">
    <source>
        <dbReference type="EMBL" id="RCG24014.1"/>
    </source>
</evidence>
<dbReference type="PROSITE" id="PS51257">
    <property type="entry name" value="PROKAR_LIPOPROTEIN"/>
    <property type="match status" value="1"/>
</dbReference>
<dbReference type="PANTHER" id="PTHR43649">
    <property type="entry name" value="ARABINOSE-BINDING PROTEIN-RELATED"/>
    <property type="match status" value="1"/>
</dbReference>
<reference evidence="2 3" key="1">
    <citation type="submission" date="2018-06" db="EMBL/GenBank/DDBJ databases">
        <title>Sphaerisporangium craniellae sp. nov., isolated from a marine sponge in the South China Sea.</title>
        <authorList>
            <person name="Li L."/>
        </authorList>
    </citation>
    <scope>NUCLEOTIDE SEQUENCE [LARGE SCALE GENOMIC DNA]</scope>
    <source>
        <strain evidence="2 3">CCTCC AA 208026</strain>
    </source>
</reference>
<dbReference type="EMBL" id="QOIL01000025">
    <property type="protein sequence ID" value="RCG24014.1"/>
    <property type="molecule type" value="Genomic_DNA"/>
</dbReference>
<dbReference type="OrthoDB" id="3226017at2"/>
<keyword evidence="1" id="KW-0732">Signal</keyword>
<protein>
    <submittedName>
        <fullName evidence="2">Extracellular solute-binding protein</fullName>
    </submittedName>
</protein>
<name>A0A367F0X1_9ACTN</name>